<comment type="caution">
    <text evidence="2">The sequence shown here is derived from an EMBL/GenBank/DDBJ whole genome shotgun (WGS) entry which is preliminary data.</text>
</comment>
<dbReference type="Proteomes" id="UP000545286">
    <property type="component" value="Unassembled WGS sequence"/>
</dbReference>
<gene>
    <name evidence="2" type="ORF">FHX72_001597</name>
</gene>
<keyword evidence="1" id="KW-0472">Membrane</keyword>
<organism evidence="2 3">
    <name type="scientific">Pseudoclavibacter helvolus</name>
    <dbReference type="NCBI Taxonomy" id="255205"/>
    <lineage>
        <taxon>Bacteria</taxon>
        <taxon>Bacillati</taxon>
        <taxon>Actinomycetota</taxon>
        <taxon>Actinomycetes</taxon>
        <taxon>Micrococcales</taxon>
        <taxon>Microbacteriaceae</taxon>
        <taxon>Pseudoclavibacter</taxon>
    </lineage>
</organism>
<dbReference type="RefSeq" id="WP_183624212.1">
    <property type="nucleotide sequence ID" value="NZ_JACHWJ010000002.1"/>
</dbReference>
<name>A0A7W4UN01_9MICO</name>
<dbReference type="AlphaFoldDB" id="A0A7W4UN01"/>
<protein>
    <submittedName>
        <fullName evidence="2">Uncharacterized protein</fullName>
    </submittedName>
</protein>
<evidence type="ECO:0000256" key="1">
    <source>
        <dbReference type="SAM" id="Phobius"/>
    </source>
</evidence>
<evidence type="ECO:0000313" key="3">
    <source>
        <dbReference type="Proteomes" id="UP000545286"/>
    </source>
</evidence>
<dbReference type="EMBL" id="JACHWJ010000002">
    <property type="protein sequence ID" value="MBB2957460.1"/>
    <property type="molecule type" value="Genomic_DNA"/>
</dbReference>
<evidence type="ECO:0000313" key="2">
    <source>
        <dbReference type="EMBL" id="MBB2957460.1"/>
    </source>
</evidence>
<sequence>MVYGWAARKGAEYQERAMAAPSRRGFVLLAVLEVVLATAFAVFLALAEFWLGPVVLVVAALAGWATTRYLVRVPGWLRRTAVISAVLGMLALGVFASPVAAMGLVALFAYAGGWFLTFAVVPSRAVRWR</sequence>
<keyword evidence="1" id="KW-0812">Transmembrane</keyword>
<proteinExistence type="predicted"/>
<keyword evidence="1" id="KW-1133">Transmembrane helix</keyword>
<feature type="transmembrane region" description="Helical" evidence="1">
    <location>
        <begin position="107"/>
        <end position="126"/>
    </location>
</feature>
<keyword evidence="3" id="KW-1185">Reference proteome</keyword>
<accession>A0A7W4UN01</accession>
<feature type="transmembrane region" description="Helical" evidence="1">
    <location>
        <begin position="50"/>
        <end position="70"/>
    </location>
</feature>
<feature type="transmembrane region" description="Helical" evidence="1">
    <location>
        <begin position="82"/>
        <end position="101"/>
    </location>
</feature>
<feature type="transmembrane region" description="Helical" evidence="1">
    <location>
        <begin position="26"/>
        <end position="44"/>
    </location>
</feature>
<reference evidence="2 3" key="1">
    <citation type="submission" date="2020-08" db="EMBL/GenBank/DDBJ databases">
        <title>Sequencing the genomes of 1000 actinobacteria strains.</title>
        <authorList>
            <person name="Klenk H.-P."/>
        </authorList>
    </citation>
    <scope>NUCLEOTIDE SEQUENCE [LARGE SCALE GENOMIC DNA]</scope>
    <source>
        <strain evidence="2 3">DSM 20419</strain>
    </source>
</reference>